<reference evidence="2 3" key="2">
    <citation type="journal article" date="2013" name="Int. J. Syst. Evol. Microbiol.">
        <title>Methylophaga nitratireducenticrescens sp. nov. and Methylophaga frappieri sp. nov., isolated from the biofilm of the methanol-fed denitrification system treating the seawater at the Montreal Biodome.</title>
        <authorList>
            <person name="Villeneuve C."/>
            <person name="Martineau C."/>
            <person name="Mauffrey F."/>
            <person name="Villemur R."/>
        </authorList>
    </citation>
    <scope>NUCLEOTIDE SEQUENCE [LARGE SCALE GENOMIC DNA]</scope>
    <source>
        <strain evidence="2 3">JAM1</strain>
    </source>
</reference>
<name>I1XH09_METNJ</name>
<keyword evidence="1" id="KW-1133">Transmembrane helix</keyword>
<dbReference type="Proteomes" id="UP000009144">
    <property type="component" value="Chromosome"/>
</dbReference>
<evidence type="ECO:0000256" key="1">
    <source>
        <dbReference type="SAM" id="Phobius"/>
    </source>
</evidence>
<dbReference type="PATRIC" id="fig|754476.3.peg.822"/>
<dbReference type="HOGENOM" id="CLU_1775269_0_0_6"/>
<evidence type="ECO:0000313" key="2">
    <source>
        <dbReference type="EMBL" id="AFI83678.1"/>
    </source>
</evidence>
<keyword evidence="1" id="KW-0472">Membrane</keyword>
<gene>
    <name evidence="2" type="ordered locus">Q7A_833</name>
</gene>
<proteinExistence type="predicted"/>
<organism evidence="2 3">
    <name type="scientific">Methylophaga nitratireducenticrescens</name>
    <dbReference type="NCBI Taxonomy" id="754476"/>
    <lineage>
        <taxon>Bacteria</taxon>
        <taxon>Pseudomonadati</taxon>
        <taxon>Pseudomonadota</taxon>
        <taxon>Gammaproteobacteria</taxon>
        <taxon>Thiotrichales</taxon>
        <taxon>Piscirickettsiaceae</taxon>
        <taxon>Methylophaga</taxon>
    </lineage>
</organism>
<accession>I1XH09</accession>
<dbReference type="EMBL" id="CP003390">
    <property type="protein sequence ID" value="AFI83678.1"/>
    <property type="molecule type" value="Genomic_DNA"/>
</dbReference>
<feature type="transmembrane region" description="Helical" evidence="1">
    <location>
        <begin position="118"/>
        <end position="137"/>
    </location>
</feature>
<protein>
    <submittedName>
        <fullName evidence="2">Uncharacterized protein</fullName>
    </submittedName>
</protein>
<sequence length="146" mass="15572">MSSPYSNADNGDVVVGAGIEVNNVADNMATLDISDTNLLIDFSSSSYWNSSGFNGFKLTDTFGLIADFTSVSINPSTNMSGFDLSLITVLADEIWVNWQGLSFNTDTIVSLDINPSAVPIPAAVFLFAPALFGFIGLRYRAKNKAA</sequence>
<reference evidence="2 3" key="1">
    <citation type="journal article" date="2012" name="J. Bacteriol.">
        <title>Complete genome sequences of Methylophaga sp. strain JAM1 and Methylophaga sp. strain JAM7.</title>
        <authorList>
            <person name="Villeneuve C."/>
            <person name="Martineau C."/>
            <person name="Mauffrey F."/>
            <person name="Villemur R."/>
        </authorList>
    </citation>
    <scope>NUCLEOTIDE SEQUENCE [LARGE SCALE GENOMIC DNA]</scope>
    <source>
        <strain evidence="2 3">JAM1</strain>
    </source>
</reference>
<keyword evidence="1" id="KW-0812">Transmembrane</keyword>
<dbReference type="KEGG" id="mej:Q7A_833"/>
<dbReference type="eggNOG" id="ENOG5033J4X">
    <property type="taxonomic scope" value="Bacteria"/>
</dbReference>
<evidence type="ECO:0000313" key="3">
    <source>
        <dbReference type="Proteomes" id="UP000009144"/>
    </source>
</evidence>
<dbReference type="AlphaFoldDB" id="I1XH09"/>
<keyword evidence="3" id="KW-1185">Reference proteome</keyword>